<evidence type="ECO:0000313" key="16">
    <source>
        <dbReference type="EMBL" id="MBS3058261.1"/>
    </source>
</evidence>
<dbReference type="Gene3D" id="3.90.1860.10">
    <property type="entry name" value="tRNA-splicing ligase RtcB"/>
    <property type="match status" value="1"/>
</dbReference>
<keyword evidence="6 13" id="KW-0342">GTP-binding</keyword>
<evidence type="ECO:0000256" key="5">
    <source>
        <dbReference type="ARBA" id="ARBA00022741"/>
    </source>
</evidence>
<dbReference type="InterPro" id="IPR001233">
    <property type="entry name" value="RtcB"/>
</dbReference>
<evidence type="ECO:0000256" key="12">
    <source>
        <dbReference type="PIRSR" id="PIRSR601233-1"/>
    </source>
</evidence>
<comment type="similarity">
    <text evidence="1 15">Belongs to the RtcB family.</text>
</comment>
<feature type="binding site" evidence="13">
    <location>
        <begin position="387"/>
        <end position="390"/>
    </location>
    <ligand>
        <name>GMP</name>
        <dbReference type="ChEBI" id="CHEBI:58115"/>
    </ligand>
</feature>
<comment type="catalytic activity">
    <reaction evidence="10">
        <text>a 3'-end 3'-phospho-ribonucleotide-RNA + a 5'-end dephospho-ribonucleoside-RNA + GTP = a ribonucleotidyl-ribonucleotide-RNA + GMP + diphosphate</text>
        <dbReference type="Rhea" id="RHEA:68076"/>
        <dbReference type="Rhea" id="RHEA-COMP:10463"/>
        <dbReference type="Rhea" id="RHEA-COMP:13936"/>
        <dbReference type="Rhea" id="RHEA-COMP:17355"/>
        <dbReference type="ChEBI" id="CHEBI:33019"/>
        <dbReference type="ChEBI" id="CHEBI:37565"/>
        <dbReference type="ChEBI" id="CHEBI:58115"/>
        <dbReference type="ChEBI" id="CHEBI:83062"/>
        <dbReference type="ChEBI" id="CHEBI:138284"/>
        <dbReference type="ChEBI" id="CHEBI:173118"/>
        <dbReference type="EC" id="6.5.1.8"/>
    </reaction>
</comment>
<dbReference type="FunFam" id="3.90.1860.10:FF:000001">
    <property type="entry name" value="tRNA-splicing ligase RtcB homolog"/>
    <property type="match status" value="1"/>
</dbReference>
<evidence type="ECO:0000256" key="8">
    <source>
        <dbReference type="ARBA" id="ARBA00033766"/>
    </source>
</evidence>
<evidence type="ECO:0000256" key="11">
    <source>
        <dbReference type="ARBA" id="ARBA00049514"/>
    </source>
</evidence>
<comment type="function">
    <text evidence="9">Essential for tRNA splicing and maturation. Acts by directly joining spliced tRNA halves to mature-sized tRNAs. Joins RNA with 2',3'-cyclic-phosphate or 3'-phosphate ends to RNA with 5'-hydroxy ends.</text>
</comment>
<evidence type="ECO:0000256" key="2">
    <source>
        <dbReference type="ARBA" id="ARBA00011245"/>
    </source>
</evidence>
<dbReference type="AlphaFoldDB" id="A0A8T4KV24"/>
<keyword evidence="4 14" id="KW-0479">Metal-binding</keyword>
<name>A0A8T4KV24_9ARCH</name>
<evidence type="ECO:0000256" key="3">
    <source>
        <dbReference type="ARBA" id="ARBA00022598"/>
    </source>
</evidence>
<dbReference type="InterPro" id="IPR036025">
    <property type="entry name" value="RtcB-like_sf"/>
</dbReference>
<evidence type="ECO:0000256" key="14">
    <source>
        <dbReference type="PIRSR" id="PIRSR601233-3"/>
    </source>
</evidence>
<dbReference type="GO" id="GO:0170057">
    <property type="term" value="F:RNA ligase (GTP) activity"/>
    <property type="evidence" value="ECO:0007669"/>
    <property type="project" value="UniProtKB-EC"/>
</dbReference>
<feature type="binding site" evidence="13">
    <location>
        <begin position="186"/>
        <end position="190"/>
    </location>
    <ligand>
        <name>GMP</name>
        <dbReference type="ChEBI" id="CHEBI:58115"/>
    </ligand>
</feature>
<comment type="cofactor">
    <cofactor evidence="14 15">
        <name>Mn(2+)</name>
        <dbReference type="ChEBI" id="CHEBI:29035"/>
    </cofactor>
    <text evidence="14 15">Binds 2 manganese ions per subunit.</text>
</comment>
<evidence type="ECO:0000256" key="1">
    <source>
        <dbReference type="ARBA" id="ARBA00008071"/>
    </source>
</evidence>
<dbReference type="EC" id="6.5.1.-" evidence="15"/>
<dbReference type="PANTHER" id="PTHR11118:SF1">
    <property type="entry name" value="RNA-SPLICING LIGASE RTCB HOMOLOG"/>
    <property type="match status" value="1"/>
</dbReference>
<dbReference type="Proteomes" id="UP000680185">
    <property type="component" value="Unassembled WGS sequence"/>
</dbReference>
<feature type="binding site" evidence="14">
    <location>
        <position position="218"/>
    </location>
    <ligand>
        <name>Mn(2+)</name>
        <dbReference type="ChEBI" id="CHEBI:29035"/>
        <label>2</label>
    </ligand>
</feature>
<feature type="binding site" evidence="13">
    <location>
        <begin position="312"/>
        <end position="313"/>
    </location>
    <ligand>
        <name>GMP</name>
        <dbReference type="ChEBI" id="CHEBI:58115"/>
    </ligand>
</feature>
<reference evidence="16" key="1">
    <citation type="submission" date="2021-03" db="EMBL/GenBank/DDBJ databases">
        <authorList>
            <person name="Jaffe A."/>
        </authorList>
    </citation>
    <scope>NUCLEOTIDE SEQUENCE</scope>
    <source>
        <strain evidence="16">RIFCSPLOWO2_01_FULL_43_13</strain>
    </source>
</reference>
<dbReference type="GO" id="GO:0003972">
    <property type="term" value="F:RNA ligase (ATP) activity"/>
    <property type="evidence" value="ECO:0007669"/>
    <property type="project" value="TreeGrafter"/>
</dbReference>
<feature type="binding site" evidence="13">
    <location>
        <begin position="361"/>
        <end position="364"/>
    </location>
    <ligand>
        <name>GMP</name>
        <dbReference type="ChEBI" id="CHEBI:58115"/>
    </ligand>
</feature>
<comment type="catalytic activity">
    <reaction evidence="11">
        <text>a 3'-end 2',3'-cyclophospho-ribonucleotide-RNA + a 5'-end dephospho-ribonucleoside-RNA + GTP + H2O = a ribonucleotidyl-ribonucleotide-RNA + GMP + diphosphate + H(+)</text>
        <dbReference type="Rhea" id="RHEA:68080"/>
        <dbReference type="Rhea" id="RHEA-COMP:10464"/>
        <dbReference type="Rhea" id="RHEA-COMP:13936"/>
        <dbReference type="Rhea" id="RHEA-COMP:17355"/>
        <dbReference type="ChEBI" id="CHEBI:15377"/>
        <dbReference type="ChEBI" id="CHEBI:15378"/>
        <dbReference type="ChEBI" id="CHEBI:33019"/>
        <dbReference type="ChEBI" id="CHEBI:37565"/>
        <dbReference type="ChEBI" id="CHEBI:58115"/>
        <dbReference type="ChEBI" id="CHEBI:83064"/>
        <dbReference type="ChEBI" id="CHEBI:138284"/>
        <dbReference type="ChEBI" id="CHEBI:173118"/>
        <dbReference type="EC" id="6.5.1.8"/>
    </reaction>
</comment>
<dbReference type="GO" id="GO:0046872">
    <property type="term" value="F:metal ion binding"/>
    <property type="evidence" value="ECO:0007669"/>
    <property type="project" value="UniProtKB-UniRule"/>
</dbReference>
<evidence type="ECO:0000256" key="10">
    <source>
        <dbReference type="ARBA" id="ARBA00047746"/>
    </source>
</evidence>
<accession>A0A8T4KV24</accession>
<dbReference type="SUPFAM" id="SSF103365">
    <property type="entry name" value="Hypothetical protein PH1602"/>
    <property type="match status" value="1"/>
</dbReference>
<organism evidence="16 17">
    <name type="scientific">Candidatus Iainarchaeum sp</name>
    <dbReference type="NCBI Taxonomy" id="3101447"/>
    <lineage>
        <taxon>Archaea</taxon>
        <taxon>Candidatus Iainarchaeota</taxon>
        <taxon>Candidatus Iainarchaeia</taxon>
        <taxon>Candidatus Iainarchaeales</taxon>
        <taxon>Candidatus Iainarchaeaceae</taxon>
        <taxon>Candidatus Iainarchaeum</taxon>
    </lineage>
</organism>
<evidence type="ECO:0000256" key="4">
    <source>
        <dbReference type="ARBA" id="ARBA00022723"/>
    </source>
</evidence>
<dbReference type="PANTHER" id="PTHR11118">
    <property type="entry name" value="RNA-SPLICING LIGASE RTCB HOMOLOG"/>
    <property type="match status" value="1"/>
</dbReference>
<feature type="binding site" evidence="13">
    <location>
        <position position="368"/>
    </location>
    <ligand>
        <name>GMP</name>
        <dbReference type="ChEBI" id="CHEBI:58115"/>
    </ligand>
</feature>
<feature type="binding site" evidence="14">
    <location>
        <position position="312"/>
    </location>
    <ligand>
        <name>Mn(2+)</name>
        <dbReference type="ChEBI" id="CHEBI:29035"/>
        <label>2</label>
    </ligand>
</feature>
<proteinExistence type="inferred from homology"/>
<comment type="caution">
    <text evidence="16">The sequence shown here is derived from an EMBL/GenBank/DDBJ whole genome shotgun (WGS) entry which is preliminary data.</text>
</comment>
<gene>
    <name evidence="15" type="primary">rtcB</name>
    <name evidence="16" type="ORF">J4478_02575</name>
</gene>
<sequence length="464" mass="50558">MPASGNMKVPGKIFATEKLLREIEQGAIQQLKNVAELQGIEKASIGMPDMHWGYGFCIGGVAAFDLENGVISPGGIGFDVNCGVRVLLSNLQEKEIKPKLKELMDELFKQIPSGVGSKGKLKLSERELKEVLNEGAEWTVRKGYGWKEDLERIEDYGCIKQADVGKVSAKALQRGMPQIGTLGSGNHFLEVQKVEKVLEPKVAKAFGLKEGQIVIMIHSGSRGCGHQIASDYIEEMLKAMQKYSIQVPDRQLACAPINSKEGQNYIAAMSAAANYAFANRQAMMHWTRQAFEKVLGQDAESLGLQHLYDVAHNIGKIEEHKIDGKKKEVLVHRKGATRAFPAGRKENPKVYKETGHPAIVPGSMGTASYILVGTEKGLQESFGSVCHGAGRTMSRHSAMQKKSGQEVKAELEAKGEIVKALSLKGLAEEMPEAYKDVHEVVKSVELAGIGKTVARLKPLAVMKG</sequence>
<dbReference type="GO" id="GO:0005525">
    <property type="term" value="F:GTP binding"/>
    <property type="evidence" value="ECO:0007669"/>
    <property type="project" value="UniProtKB-KW"/>
</dbReference>
<protein>
    <recommendedName>
        <fullName evidence="8 15">tRNA-splicing ligase RtcB</fullName>
        <ecNumber evidence="15">6.5.1.-</ecNumber>
    </recommendedName>
</protein>
<keyword evidence="7 14" id="KW-0464">Manganese</keyword>
<evidence type="ECO:0000256" key="7">
    <source>
        <dbReference type="ARBA" id="ARBA00023211"/>
    </source>
</evidence>
<evidence type="ECO:0000256" key="13">
    <source>
        <dbReference type="PIRSR" id="PIRSR601233-2"/>
    </source>
</evidence>
<feature type="binding site" evidence="14">
    <location>
        <position position="187"/>
    </location>
    <ligand>
        <name>Mn(2+)</name>
        <dbReference type="ChEBI" id="CHEBI:29035"/>
        <label>1</label>
    </ligand>
</feature>
<reference evidence="16" key="2">
    <citation type="submission" date="2021-05" db="EMBL/GenBank/DDBJ databases">
        <title>Protein family content uncovers lineage relationships and bacterial pathway maintenance mechanisms in DPANN archaea.</title>
        <authorList>
            <person name="Castelle C.J."/>
            <person name="Meheust R."/>
            <person name="Jaffe A.L."/>
            <person name="Seitz K."/>
            <person name="Gong X."/>
            <person name="Baker B.J."/>
            <person name="Banfield J.F."/>
        </authorList>
    </citation>
    <scope>NUCLEOTIDE SEQUENCE</scope>
    <source>
        <strain evidence="16">RIFCSPLOWO2_01_FULL_43_13</strain>
    </source>
</reference>
<feature type="binding site" evidence="13">
    <location>
        <position position="463"/>
    </location>
    <ligand>
        <name>GMP</name>
        <dbReference type="ChEBI" id="CHEBI:58115"/>
    </ligand>
</feature>
<keyword evidence="3 15" id="KW-0436">Ligase</keyword>
<feature type="active site" description="GMP-histidine intermediate" evidence="12">
    <location>
        <position position="387"/>
    </location>
</feature>
<evidence type="ECO:0000313" key="17">
    <source>
        <dbReference type="Proteomes" id="UP000680185"/>
    </source>
</evidence>
<evidence type="ECO:0000256" key="6">
    <source>
        <dbReference type="ARBA" id="ARBA00023134"/>
    </source>
</evidence>
<dbReference type="GO" id="GO:0006388">
    <property type="term" value="P:tRNA splicing, via endonucleolytic cleavage and ligation"/>
    <property type="evidence" value="ECO:0007669"/>
    <property type="project" value="UniProtKB-ARBA"/>
</dbReference>
<dbReference type="EMBL" id="JAGVWB010000019">
    <property type="protein sequence ID" value="MBS3058261.1"/>
    <property type="molecule type" value="Genomic_DNA"/>
</dbReference>
<feature type="binding site" evidence="14">
    <location>
        <position position="79"/>
    </location>
    <ligand>
        <name>Mn(2+)</name>
        <dbReference type="ChEBI" id="CHEBI:29035"/>
        <label>1</label>
    </ligand>
</feature>
<evidence type="ECO:0000256" key="15">
    <source>
        <dbReference type="RuleBase" id="RU371113"/>
    </source>
</evidence>
<keyword evidence="5 13" id="KW-0547">Nucleotide-binding</keyword>
<dbReference type="Pfam" id="PF01139">
    <property type="entry name" value="RtcB"/>
    <property type="match status" value="1"/>
</dbReference>
<comment type="subunit">
    <text evidence="2 15">Monomer.</text>
</comment>
<evidence type="ECO:0000256" key="9">
    <source>
        <dbReference type="ARBA" id="ARBA00045316"/>
    </source>
</evidence>